<dbReference type="AlphaFoldDB" id="A0A9D2IPI7"/>
<accession>A0A9D2IPI7</accession>
<evidence type="ECO:0000313" key="3">
    <source>
        <dbReference type="Proteomes" id="UP000824029"/>
    </source>
</evidence>
<organism evidence="2 3">
    <name type="scientific">Candidatus Olsenella stercoravium</name>
    <dbReference type="NCBI Taxonomy" id="2838713"/>
    <lineage>
        <taxon>Bacteria</taxon>
        <taxon>Bacillati</taxon>
        <taxon>Actinomycetota</taxon>
        <taxon>Coriobacteriia</taxon>
        <taxon>Coriobacteriales</taxon>
        <taxon>Atopobiaceae</taxon>
        <taxon>Olsenella</taxon>
    </lineage>
</organism>
<reference evidence="2" key="1">
    <citation type="journal article" date="2021" name="PeerJ">
        <title>Extensive microbial diversity within the chicken gut microbiome revealed by metagenomics and culture.</title>
        <authorList>
            <person name="Gilroy R."/>
            <person name="Ravi A."/>
            <person name="Getino M."/>
            <person name="Pursley I."/>
            <person name="Horton D.L."/>
            <person name="Alikhan N.F."/>
            <person name="Baker D."/>
            <person name="Gharbi K."/>
            <person name="Hall N."/>
            <person name="Watson M."/>
            <person name="Adriaenssens E.M."/>
            <person name="Foster-Nyarko E."/>
            <person name="Jarju S."/>
            <person name="Secka A."/>
            <person name="Antonio M."/>
            <person name="Oren A."/>
            <person name="Chaudhuri R.R."/>
            <person name="La Ragione R."/>
            <person name="Hildebrand F."/>
            <person name="Pallen M.J."/>
        </authorList>
    </citation>
    <scope>NUCLEOTIDE SEQUENCE</scope>
    <source>
        <strain evidence="2">ChiHecolR3B27-1887</strain>
    </source>
</reference>
<comment type="caution">
    <text evidence="2">The sequence shown here is derived from an EMBL/GenBank/DDBJ whole genome shotgun (WGS) entry which is preliminary data.</text>
</comment>
<dbReference type="Proteomes" id="UP000824029">
    <property type="component" value="Unassembled WGS sequence"/>
</dbReference>
<feature type="compositionally biased region" description="Polar residues" evidence="1">
    <location>
        <begin position="61"/>
        <end position="92"/>
    </location>
</feature>
<dbReference type="EMBL" id="DXBZ01000096">
    <property type="protein sequence ID" value="HIZ18466.1"/>
    <property type="molecule type" value="Genomic_DNA"/>
</dbReference>
<protein>
    <submittedName>
        <fullName evidence="2">Uncharacterized protein</fullName>
    </submittedName>
</protein>
<feature type="region of interest" description="Disordered" evidence="1">
    <location>
        <begin position="56"/>
        <end position="97"/>
    </location>
</feature>
<reference evidence="2" key="2">
    <citation type="submission" date="2021-04" db="EMBL/GenBank/DDBJ databases">
        <authorList>
            <person name="Gilroy R."/>
        </authorList>
    </citation>
    <scope>NUCLEOTIDE SEQUENCE</scope>
    <source>
        <strain evidence="2">ChiHecolR3B27-1887</strain>
    </source>
</reference>
<evidence type="ECO:0000256" key="1">
    <source>
        <dbReference type="SAM" id="MobiDB-lite"/>
    </source>
</evidence>
<name>A0A9D2IPI7_9ACTN</name>
<proteinExistence type="predicted"/>
<evidence type="ECO:0000313" key="2">
    <source>
        <dbReference type="EMBL" id="HIZ18466.1"/>
    </source>
</evidence>
<sequence>MPTDDERRAVARRLRRSRSEWSGMGWRLWLGPKFCAVVLSDGNRDELEDAAHRLADLIEPDTNSDTTKSGPDTTKVPNSHPNSGTAEVTTSRVPKCDPTERGVDSIYDWCFERLEGADGAEDELYCSIMRAIEDYRHPERATAHTVRPVDRDALLALADEMDAYTKCDDERCGKLAPPRVIHDFARLIRDALGVQDA</sequence>
<gene>
    <name evidence="2" type="ORF">IAA22_05105</name>
</gene>